<reference evidence="19" key="1">
    <citation type="journal article" date="2023" name="bioRxiv">
        <title>Scaffold-level genome assemblies of two parasitoid biocontrol wasps reveal the parthenogenesis mechanism and an associated novel virus.</title>
        <authorList>
            <person name="Inwood S."/>
            <person name="Skelly J."/>
            <person name="Guhlin J."/>
            <person name="Harrop T."/>
            <person name="Goldson S."/>
            <person name="Dearden P."/>
        </authorList>
    </citation>
    <scope>NUCLEOTIDE SEQUENCE</scope>
    <source>
        <strain evidence="19">Lincoln</strain>
        <tissue evidence="19">Whole body</tissue>
    </source>
</reference>
<dbReference type="SMART" id="SM00175">
    <property type="entry name" value="RAB"/>
    <property type="match status" value="1"/>
</dbReference>
<keyword evidence="9" id="KW-0653">Protein transport</keyword>
<comment type="cofactor">
    <cofactor evidence="1">
        <name>Mg(2+)</name>
        <dbReference type="ChEBI" id="CHEBI:18420"/>
    </cofactor>
</comment>
<keyword evidence="11" id="KW-0342">GTP-binding</keyword>
<dbReference type="PROSITE" id="PS51419">
    <property type="entry name" value="RAB"/>
    <property type="match status" value="1"/>
</dbReference>
<dbReference type="FunFam" id="3.40.50.300:FF:000707">
    <property type="entry name" value="RAB36, member RAS oncogene family"/>
    <property type="match status" value="1"/>
</dbReference>
<keyword evidence="20" id="KW-1185">Reference proteome</keyword>
<dbReference type="AlphaFoldDB" id="A0AA39KV15"/>
<evidence type="ECO:0000256" key="4">
    <source>
        <dbReference type="ARBA" id="ARBA00022448"/>
    </source>
</evidence>
<keyword evidence="7" id="KW-0378">Hydrolase</keyword>
<dbReference type="SMART" id="SM00176">
    <property type="entry name" value="RAN"/>
    <property type="match status" value="1"/>
</dbReference>
<dbReference type="GO" id="GO:0000139">
    <property type="term" value="C:Golgi membrane"/>
    <property type="evidence" value="ECO:0007669"/>
    <property type="project" value="UniProtKB-SubCell"/>
</dbReference>
<evidence type="ECO:0000256" key="9">
    <source>
        <dbReference type="ARBA" id="ARBA00022927"/>
    </source>
</evidence>
<dbReference type="PROSITE" id="PS51420">
    <property type="entry name" value="RHO"/>
    <property type="match status" value="1"/>
</dbReference>
<dbReference type="SMART" id="SM00173">
    <property type="entry name" value="RAS"/>
    <property type="match status" value="1"/>
</dbReference>
<evidence type="ECO:0000256" key="3">
    <source>
        <dbReference type="ARBA" id="ARBA00011984"/>
    </source>
</evidence>
<dbReference type="GO" id="GO:0005525">
    <property type="term" value="F:GTP binding"/>
    <property type="evidence" value="ECO:0007669"/>
    <property type="project" value="UniProtKB-KW"/>
</dbReference>
<dbReference type="InterPro" id="IPR027417">
    <property type="entry name" value="P-loop_NTPase"/>
</dbReference>
<reference evidence="19" key="2">
    <citation type="submission" date="2023-03" db="EMBL/GenBank/DDBJ databases">
        <authorList>
            <person name="Inwood S.N."/>
            <person name="Skelly J.G."/>
            <person name="Guhlin J."/>
            <person name="Harrop T.W.R."/>
            <person name="Goldson S.G."/>
            <person name="Dearden P.K."/>
        </authorList>
    </citation>
    <scope>NUCLEOTIDE SEQUENCE</scope>
    <source>
        <strain evidence="19">Lincoln</strain>
        <tissue evidence="19">Whole body</tissue>
    </source>
</reference>
<keyword evidence="12" id="KW-0472">Membrane</keyword>
<dbReference type="InterPro" id="IPR001806">
    <property type="entry name" value="Small_GTPase"/>
</dbReference>
<keyword evidence="10" id="KW-0333">Golgi apparatus</keyword>
<evidence type="ECO:0000256" key="16">
    <source>
        <dbReference type="ARBA" id="ARBA00047660"/>
    </source>
</evidence>
<evidence type="ECO:0000256" key="6">
    <source>
        <dbReference type="ARBA" id="ARBA00022741"/>
    </source>
</evidence>
<dbReference type="EMBL" id="JAQQBR010000006">
    <property type="protein sequence ID" value="KAK0174805.1"/>
    <property type="molecule type" value="Genomic_DNA"/>
</dbReference>
<dbReference type="PANTHER" id="PTHR47977">
    <property type="entry name" value="RAS-RELATED PROTEIN RAB"/>
    <property type="match status" value="1"/>
</dbReference>
<evidence type="ECO:0000256" key="18">
    <source>
        <dbReference type="ARBA" id="ARBA00067830"/>
    </source>
</evidence>
<comment type="caution">
    <text evidence="19">The sequence shown here is derived from an EMBL/GenBank/DDBJ whole genome shotgun (WGS) entry which is preliminary data.</text>
</comment>
<comment type="subcellular location">
    <subcellularLocation>
        <location evidence="15">Golgi apparatus membrane</location>
        <topology evidence="15">Lipid-anchor</topology>
    </subcellularLocation>
</comment>
<proteinExistence type="inferred from homology"/>
<dbReference type="InterPro" id="IPR005225">
    <property type="entry name" value="Small_GTP-bd"/>
</dbReference>
<evidence type="ECO:0000256" key="10">
    <source>
        <dbReference type="ARBA" id="ARBA00023034"/>
    </source>
</evidence>
<keyword evidence="14" id="KW-0636">Prenylation</keyword>
<name>A0AA39KV15_MICHY</name>
<organism evidence="19 20">
    <name type="scientific">Microctonus hyperodae</name>
    <name type="common">Parasitoid wasp</name>
    <dbReference type="NCBI Taxonomy" id="165561"/>
    <lineage>
        <taxon>Eukaryota</taxon>
        <taxon>Metazoa</taxon>
        <taxon>Ecdysozoa</taxon>
        <taxon>Arthropoda</taxon>
        <taxon>Hexapoda</taxon>
        <taxon>Insecta</taxon>
        <taxon>Pterygota</taxon>
        <taxon>Neoptera</taxon>
        <taxon>Endopterygota</taxon>
        <taxon>Hymenoptera</taxon>
        <taxon>Apocrita</taxon>
        <taxon>Ichneumonoidea</taxon>
        <taxon>Braconidae</taxon>
        <taxon>Euphorinae</taxon>
        <taxon>Microctonus</taxon>
    </lineage>
</organism>
<evidence type="ECO:0000256" key="11">
    <source>
        <dbReference type="ARBA" id="ARBA00023134"/>
    </source>
</evidence>
<evidence type="ECO:0000256" key="1">
    <source>
        <dbReference type="ARBA" id="ARBA00001946"/>
    </source>
</evidence>
<dbReference type="GO" id="GO:0003925">
    <property type="term" value="F:G protein activity"/>
    <property type="evidence" value="ECO:0007669"/>
    <property type="project" value="UniProtKB-EC"/>
</dbReference>
<evidence type="ECO:0000313" key="20">
    <source>
        <dbReference type="Proteomes" id="UP001168972"/>
    </source>
</evidence>
<evidence type="ECO:0000256" key="8">
    <source>
        <dbReference type="ARBA" id="ARBA00022842"/>
    </source>
</evidence>
<evidence type="ECO:0000256" key="12">
    <source>
        <dbReference type="ARBA" id="ARBA00023136"/>
    </source>
</evidence>
<keyword evidence="4" id="KW-0813">Transport</keyword>
<dbReference type="Proteomes" id="UP001168972">
    <property type="component" value="Unassembled WGS sequence"/>
</dbReference>
<keyword evidence="8" id="KW-0460">Magnesium</keyword>
<evidence type="ECO:0000256" key="5">
    <source>
        <dbReference type="ARBA" id="ARBA00022723"/>
    </source>
</evidence>
<evidence type="ECO:0000256" key="7">
    <source>
        <dbReference type="ARBA" id="ARBA00022801"/>
    </source>
</evidence>
<protein>
    <recommendedName>
        <fullName evidence="18">Ras-related protein Rab-36</fullName>
        <ecNumber evidence="3">3.6.5.2</ecNumber>
    </recommendedName>
</protein>
<evidence type="ECO:0000256" key="15">
    <source>
        <dbReference type="ARBA" id="ARBA00037794"/>
    </source>
</evidence>
<dbReference type="Gene3D" id="3.40.50.300">
    <property type="entry name" value="P-loop containing nucleotide triphosphate hydrolases"/>
    <property type="match status" value="1"/>
</dbReference>
<dbReference type="EC" id="3.6.5.2" evidence="3"/>
<dbReference type="Pfam" id="PF00071">
    <property type="entry name" value="Ras"/>
    <property type="match status" value="1"/>
</dbReference>
<dbReference type="GO" id="GO:0046872">
    <property type="term" value="F:metal ion binding"/>
    <property type="evidence" value="ECO:0007669"/>
    <property type="project" value="UniProtKB-KW"/>
</dbReference>
<evidence type="ECO:0000256" key="17">
    <source>
        <dbReference type="ARBA" id="ARBA00058763"/>
    </source>
</evidence>
<keyword evidence="6" id="KW-0547">Nucleotide-binding</keyword>
<gene>
    <name evidence="19" type="ORF">PV327_010534</name>
</gene>
<dbReference type="GO" id="GO:0015031">
    <property type="term" value="P:protein transport"/>
    <property type="evidence" value="ECO:0007669"/>
    <property type="project" value="UniProtKB-KW"/>
</dbReference>
<comment type="function">
    <text evidence="17">The small GTPases Rab are key regulators of intracellular membrane trafficking, from the formation of transport vesicles to their fusion with membranes. Rabs cycle between an inactive GDP-bound form and an active GTP-bound form that is able to recruit to membranes different sets of downstream effectors directly responsible for vesicle formation, movement, tethering and fusion.</text>
</comment>
<accession>A0AA39KV15</accession>
<sequence>MLETRSAVYKMLQSSAHKERRISEWPPSYSIDMTPYAERDFNALVRRACTSSATAPRLSKVIVLGDVSVGKTSIVNRFCHKIYSNNYKPTIGVDFEVERFDILGVPFNLQIWDTAGQERFKAIAASYYRGANVIMIVFDLSSLLSLSHCLQWLNEAAQCNTGPYHIFLVGTKRDLLSNQVYSVIEKRAKTVAETIKAEYWAVSAKMGDGIPEMFARVAALSFNAAILRELNTIKSQTAIGTDLITLKHKKKEPQKDKNFIKWFKCHT</sequence>
<keyword evidence="5" id="KW-0479">Metal-binding</keyword>
<evidence type="ECO:0000256" key="13">
    <source>
        <dbReference type="ARBA" id="ARBA00023288"/>
    </source>
</evidence>
<evidence type="ECO:0000313" key="19">
    <source>
        <dbReference type="EMBL" id="KAK0174805.1"/>
    </source>
</evidence>
<dbReference type="InterPro" id="IPR050227">
    <property type="entry name" value="Rab"/>
</dbReference>
<comment type="similarity">
    <text evidence="2">Belongs to the small GTPase superfamily. Rab family.</text>
</comment>
<dbReference type="NCBIfam" id="TIGR00231">
    <property type="entry name" value="small_GTP"/>
    <property type="match status" value="1"/>
</dbReference>
<keyword evidence="13" id="KW-0449">Lipoprotein</keyword>
<dbReference type="PRINTS" id="PR00449">
    <property type="entry name" value="RASTRNSFRMNG"/>
</dbReference>
<dbReference type="SUPFAM" id="SSF52540">
    <property type="entry name" value="P-loop containing nucleoside triphosphate hydrolases"/>
    <property type="match status" value="1"/>
</dbReference>
<evidence type="ECO:0000256" key="2">
    <source>
        <dbReference type="ARBA" id="ARBA00006270"/>
    </source>
</evidence>
<comment type="catalytic activity">
    <reaction evidence="16">
        <text>GTP + H2O = GDP + phosphate + H(+)</text>
        <dbReference type="Rhea" id="RHEA:19669"/>
        <dbReference type="ChEBI" id="CHEBI:15377"/>
        <dbReference type="ChEBI" id="CHEBI:15378"/>
        <dbReference type="ChEBI" id="CHEBI:37565"/>
        <dbReference type="ChEBI" id="CHEBI:43474"/>
        <dbReference type="ChEBI" id="CHEBI:58189"/>
        <dbReference type="EC" id="3.6.5.2"/>
    </reaction>
    <physiologicalReaction direction="left-to-right" evidence="16">
        <dbReference type="Rhea" id="RHEA:19670"/>
    </physiologicalReaction>
</comment>
<dbReference type="PROSITE" id="PS51421">
    <property type="entry name" value="RAS"/>
    <property type="match status" value="1"/>
</dbReference>
<dbReference type="SMART" id="SM00174">
    <property type="entry name" value="RHO"/>
    <property type="match status" value="1"/>
</dbReference>
<evidence type="ECO:0000256" key="14">
    <source>
        <dbReference type="ARBA" id="ARBA00023289"/>
    </source>
</evidence>